<gene>
    <name evidence="2" type="ORF">EQW73_17245</name>
    <name evidence="3" type="ORF">EQW78_15335</name>
</gene>
<protein>
    <recommendedName>
        <fullName evidence="6">NACHT domain-containing protein</fullName>
    </recommendedName>
</protein>
<feature type="region of interest" description="Disordered" evidence="1">
    <location>
        <begin position="288"/>
        <end position="309"/>
    </location>
</feature>
<evidence type="ECO:0000313" key="3">
    <source>
        <dbReference type="EMBL" id="RXR31954.1"/>
    </source>
</evidence>
<sequence>MTTRQLELPAMLWSVPNGPWPAPPVQTRQALLPVGDLTPENAERLFTRLLETEAHIEHATLYGLPGQAQAGIDVYARAAPSLDASAAAAGRRYVALQSRRVKSLTAASITSAVTDFLDGEWADQCSRFYYATSSSLRDTKLDVAVRSARETLAETGVEFEPWGAEEIASRLRDHPQLVDDFFGRAWVVEFCGEDRAAELAGRIIPEQARAARAALGGLYRAAFRSQGASPTVTGTHTHGLSYLILDTQPISEGPLSRGPAVEPEQTAPLVADQPLEELARTPLRMRRRIRQPSRREPVRSSEADRARTPVDEWAESERLRLLIGAPGSGKSSFLMFAAADILAAEPQSAALQRAHGGNLPLWLPFGFLCRHLDGSTTNSVVSAIQAWVTQQGGPSVWDLTQPALDDERAILLVDGVDEWNDPASAEYALGLIESFVSQRQIGAILTARPYAVDRLNWVERWTKAVLAPLTHAQQVDLVTRALSDSDTIGTDGLSTPHAESFLAELAEIPALSPLLGTPLFLGLLAKSWRGESLPPQRFHLFSALVQLLVDKHPQMRRRASYAAGSEFSTSDMLTVLRGVAYQARMEGGSAIRSRQEMERRFREELRRDDGLAYPAADAARVAAAVLSQAEDEYGLLVPQGVGMVGFLHRVLLDQLAGEHLATLPPEEQEIVLTARAGDATWRDVLIAGLASQVNAHVNASLLNQLCEHSDVDPVDKYELIAHAIAADVAISTLRQSQWVTEIINRVNEHADNAHRATLVESLVSMTKHASLRPLLLATFTRWLNAAHPEPASPLWMLRHAAVAETGVLPTLLWGLRHEDDAAQLNAAHAIAIRYAGDATVGARIETSILDGAKAIDQAFALLCLGIGWQDWPRLPALLEWARSQITPELRVCAMHLLREAAGGDFDCLSAEERQWFGGFLRQEGLRPQEYWATIAIPFVQHALAGQTEAARFTLEILSGNGMNGGNRSMAWLLACTTFSDDDAIKNWVADELEHPDRNGLSLFSLALIPESWRADPGFARSAATTIREDVSKPHFDNGAVGLAEALPDDEALDVLLPALDSWRPVPIGSTLLQRFGDRPEVRAAFEERLHGPLESAAPLAPLALDALGVAEGFRALVSLLRSSADEGDGEARVVVAMAVAEAWARVASSPADSEFTAILREHDLDELATRCTAVGTSHLDWHVDAIITAWPTHKAVVAFALKALQHPRYVTSGIHDPAPSAIVRAYGDRADATANMMMDAVLDQLVYLPPQLREVLVDALTRSDLTPTTLRGVLEDWGEDPDVWVQRTALTGLIRRVERYRISPNAEHEQTKETTNWLRTQVQAELCGYGPALDHRRQTGWVGMLLLGDLGLHDGLLETIGEPTPPGVQLRQRFGGIDRELIDLLNVNWEEVSTHFGDGLFTLLSTSNARDARENARATVLGQLSISSSPHPSINDLIRLEADANPQFRSSAEYLLWSHRGGRRDIDLFVACLTSVSSSTSVWRATSEIYDLLVDRDSWQIPADTLRDALTQQTGFDITPQLRALYCELFPIDARSRTMFADLEAWFRIGKPRKRREWIDLLAVAIRSSPPSALPAIVERAHHQILVRDAAHLFPLLTGPLVRRLRHDADAVIALRSTIEDPAAADASTPIWAPTPGIGDVRTPAIITQRSYLAAMALDHCGLLDESTATIARDMLTVANPDVVVHDPFTGAERPAHAAASTLTQRPLTRN</sequence>
<dbReference type="InterPro" id="IPR016024">
    <property type="entry name" value="ARM-type_fold"/>
</dbReference>
<dbReference type="Gene3D" id="3.40.50.300">
    <property type="entry name" value="P-loop containing nucleotide triphosphate hydrolases"/>
    <property type="match status" value="1"/>
</dbReference>
<dbReference type="Proteomes" id="UP000289805">
    <property type="component" value="Unassembled WGS sequence"/>
</dbReference>
<accession>A0A4Q1KSG4</accession>
<name>A0A4Q1KSG4_9CELL</name>
<organism evidence="3 4">
    <name type="scientific">Oerskovia turbata</name>
    <dbReference type="NCBI Taxonomy" id="1713"/>
    <lineage>
        <taxon>Bacteria</taxon>
        <taxon>Bacillati</taxon>
        <taxon>Actinomycetota</taxon>
        <taxon>Actinomycetes</taxon>
        <taxon>Micrococcales</taxon>
        <taxon>Cellulomonadaceae</taxon>
        <taxon>Oerskovia</taxon>
    </lineage>
</organism>
<evidence type="ECO:0008006" key="6">
    <source>
        <dbReference type="Google" id="ProtNLM"/>
    </source>
</evidence>
<evidence type="ECO:0000256" key="1">
    <source>
        <dbReference type="SAM" id="MobiDB-lite"/>
    </source>
</evidence>
<dbReference type="EMBL" id="SDJQ01000021">
    <property type="protein sequence ID" value="RXR31954.1"/>
    <property type="molecule type" value="Genomic_DNA"/>
</dbReference>
<evidence type="ECO:0000313" key="5">
    <source>
        <dbReference type="Proteomes" id="UP000290517"/>
    </source>
</evidence>
<dbReference type="RefSeq" id="WP_129429647.1">
    <property type="nucleotide sequence ID" value="NZ_JOFV01000015.1"/>
</dbReference>
<dbReference type="SUPFAM" id="SSF48371">
    <property type="entry name" value="ARM repeat"/>
    <property type="match status" value="1"/>
</dbReference>
<keyword evidence="5" id="KW-1185">Reference proteome</keyword>
<dbReference type="SUPFAM" id="SSF52540">
    <property type="entry name" value="P-loop containing nucleoside triphosphate hydrolases"/>
    <property type="match status" value="1"/>
</dbReference>
<feature type="compositionally biased region" description="Basic and acidic residues" evidence="1">
    <location>
        <begin position="293"/>
        <end position="309"/>
    </location>
</feature>
<dbReference type="Proteomes" id="UP000290517">
    <property type="component" value="Unassembled WGS sequence"/>
</dbReference>
<dbReference type="InterPro" id="IPR027417">
    <property type="entry name" value="P-loop_NTPase"/>
</dbReference>
<proteinExistence type="predicted"/>
<evidence type="ECO:0000313" key="4">
    <source>
        <dbReference type="Proteomes" id="UP000289805"/>
    </source>
</evidence>
<reference evidence="4 5" key="1">
    <citation type="submission" date="2019-01" db="EMBL/GenBank/DDBJ databases">
        <title>Oerskovia turbata Genome sequencing and assembly.</title>
        <authorList>
            <person name="Dou T."/>
        </authorList>
    </citation>
    <scope>NUCLEOTIDE SEQUENCE [LARGE SCALE GENOMIC DNA]</scope>
    <source>
        <strain evidence="3 4">JCM12123</strain>
        <strain evidence="2 5">JCM3160</strain>
    </source>
</reference>
<dbReference type="EMBL" id="SDJR01000014">
    <property type="protein sequence ID" value="RXR22087.1"/>
    <property type="molecule type" value="Genomic_DNA"/>
</dbReference>
<evidence type="ECO:0000313" key="2">
    <source>
        <dbReference type="EMBL" id="RXR22087.1"/>
    </source>
</evidence>
<dbReference type="OrthoDB" id="8442997at2"/>
<comment type="caution">
    <text evidence="3">The sequence shown here is derived from an EMBL/GenBank/DDBJ whole genome shotgun (WGS) entry which is preliminary data.</text>
</comment>